<name>A0A1Y2FXQ9_PROLT</name>
<dbReference type="STRING" id="56484.A0A1Y2FXQ9"/>
<feature type="compositionally biased region" description="Basic and acidic residues" evidence="1">
    <location>
        <begin position="817"/>
        <end position="826"/>
    </location>
</feature>
<evidence type="ECO:0000313" key="3">
    <source>
        <dbReference type="Proteomes" id="UP000193685"/>
    </source>
</evidence>
<feature type="compositionally biased region" description="Low complexity" evidence="1">
    <location>
        <begin position="7"/>
        <end position="21"/>
    </location>
</feature>
<feature type="compositionally biased region" description="Basic and acidic residues" evidence="1">
    <location>
        <begin position="787"/>
        <end position="797"/>
    </location>
</feature>
<evidence type="ECO:0008006" key="4">
    <source>
        <dbReference type="Google" id="ProtNLM"/>
    </source>
</evidence>
<dbReference type="AlphaFoldDB" id="A0A1Y2FXQ9"/>
<keyword evidence="3" id="KW-1185">Reference proteome</keyword>
<feature type="compositionally biased region" description="Basic and acidic residues" evidence="1">
    <location>
        <begin position="303"/>
        <end position="313"/>
    </location>
</feature>
<feature type="compositionally biased region" description="Polar residues" evidence="1">
    <location>
        <begin position="22"/>
        <end position="37"/>
    </location>
</feature>
<organism evidence="2 3">
    <name type="scientific">Protomyces lactucae-debilis</name>
    <dbReference type="NCBI Taxonomy" id="2754530"/>
    <lineage>
        <taxon>Eukaryota</taxon>
        <taxon>Fungi</taxon>
        <taxon>Dikarya</taxon>
        <taxon>Ascomycota</taxon>
        <taxon>Taphrinomycotina</taxon>
        <taxon>Taphrinomycetes</taxon>
        <taxon>Taphrinales</taxon>
        <taxon>Protomycetaceae</taxon>
        <taxon>Protomyces</taxon>
    </lineage>
</organism>
<feature type="compositionally biased region" description="Polar residues" evidence="1">
    <location>
        <begin position="698"/>
        <end position="708"/>
    </location>
</feature>
<feature type="compositionally biased region" description="Basic and acidic residues" evidence="1">
    <location>
        <begin position="265"/>
        <end position="284"/>
    </location>
</feature>
<dbReference type="GeneID" id="63785086"/>
<gene>
    <name evidence="2" type="ORF">BCR37DRAFT_375927</name>
</gene>
<dbReference type="EMBL" id="MCFI01000001">
    <property type="protein sequence ID" value="ORY87956.1"/>
    <property type="molecule type" value="Genomic_DNA"/>
</dbReference>
<accession>A0A1Y2FXQ9</accession>
<feature type="compositionally biased region" description="Low complexity" evidence="1">
    <location>
        <begin position="512"/>
        <end position="522"/>
    </location>
</feature>
<proteinExistence type="predicted"/>
<evidence type="ECO:0000256" key="1">
    <source>
        <dbReference type="SAM" id="MobiDB-lite"/>
    </source>
</evidence>
<dbReference type="RefSeq" id="XP_040728451.1">
    <property type="nucleotide sequence ID" value="XM_040868487.1"/>
</dbReference>
<feature type="compositionally biased region" description="Basic and acidic residues" evidence="1">
    <location>
        <begin position="77"/>
        <end position="93"/>
    </location>
</feature>
<feature type="compositionally biased region" description="Low complexity" evidence="1">
    <location>
        <begin position="828"/>
        <end position="840"/>
    </location>
</feature>
<feature type="compositionally biased region" description="Basic and acidic residues" evidence="1">
    <location>
        <begin position="493"/>
        <end position="503"/>
    </location>
</feature>
<feature type="region of interest" description="Disordered" evidence="1">
    <location>
        <begin position="400"/>
        <end position="468"/>
    </location>
</feature>
<feature type="region of interest" description="Disordered" evidence="1">
    <location>
        <begin position="227"/>
        <end position="377"/>
    </location>
</feature>
<evidence type="ECO:0000313" key="2">
    <source>
        <dbReference type="EMBL" id="ORY87956.1"/>
    </source>
</evidence>
<dbReference type="Proteomes" id="UP000193685">
    <property type="component" value="Unassembled WGS sequence"/>
</dbReference>
<feature type="region of interest" description="Disordered" evidence="1">
    <location>
        <begin position="162"/>
        <end position="181"/>
    </location>
</feature>
<feature type="compositionally biased region" description="Basic and acidic residues" evidence="1">
    <location>
        <begin position="841"/>
        <end position="877"/>
    </location>
</feature>
<reference evidence="2 3" key="1">
    <citation type="submission" date="2016-07" db="EMBL/GenBank/DDBJ databases">
        <title>Pervasive Adenine N6-methylation of Active Genes in Fungi.</title>
        <authorList>
            <consortium name="DOE Joint Genome Institute"/>
            <person name="Mondo S.J."/>
            <person name="Dannebaum R.O."/>
            <person name="Kuo R.C."/>
            <person name="Labutti K."/>
            <person name="Haridas S."/>
            <person name="Kuo A."/>
            <person name="Salamov A."/>
            <person name="Ahrendt S.R."/>
            <person name="Lipzen A."/>
            <person name="Sullivan W."/>
            <person name="Andreopoulos W.B."/>
            <person name="Clum A."/>
            <person name="Lindquist E."/>
            <person name="Daum C."/>
            <person name="Ramamoorthy G.K."/>
            <person name="Gryganskyi A."/>
            <person name="Culley D."/>
            <person name="Magnuson J.K."/>
            <person name="James T.Y."/>
            <person name="O'Malley M.A."/>
            <person name="Stajich J.E."/>
            <person name="Spatafora J.W."/>
            <person name="Visel A."/>
            <person name="Grigoriev I.V."/>
        </authorList>
    </citation>
    <scope>NUCLEOTIDE SEQUENCE [LARGE SCALE GENOMIC DNA]</scope>
    <source>
        <strain evidence="2 3">12-1054</strain>
    </source>
</reference>
<feature type="compositionally biased region" description="Basic and acidic residues" evidence="1">
    <location>
        <begin position="227"/>
        <end position="240"/>
    </location>
</feature>
<sequence>MSGWPISPQAHRPQRQQHQASFMSNYSNSPLSRSTVDLSDVTHEYEPDVDADGYRRLGHLNPEDSHIGLLSGSHTSSRSDHRTGRPTSKHGEAMRQGSRSKSNKRHDFTSERPESFTFEHEPDADADGYRHHHGNLSSPALRALPEGTVPLDPRAGRVIITPSPSLRPHHSPYKHIDGFPTKSIEDLRDPEELHSHADMIYGIDESKARDYSVPQWMEAESSRLIEEASHGAVTPRDDPKAAPAVPSQRPIKATGETFAPTGQARGDREPVGPTRPMRDDERAGIKGAYTQDGEGSAGLPFDENSKAPAKEGDITVQEDETPVSMSDSVETVRARRPSAVFAALRRPEHKGIDPIQPVEDFKQPEQEQGGDIKDERPDWLRAAELMANNDWERLEKEKLVEKSTLEEEEQRARDRGSAAHKARAALLQSDKYTRGSSYPSFAEAEQASHVNTPAEELEESPLDKQPATAGKFLGLSSVAAAGATLPIAATMTDSRDVKAREEVGGESTSAQAAVPAPKIPARPAKKEASDAAAPAIPTRPVKSQSKETTEETPASSQPIGNREPSMESPQVPARPQSKGTTQDVGADAPKVPARPQKQGSISREFEPAPKPAVPARPVPGKLAGTSKFAFASALEAKLKAGAPAIGLKKQVSHDQERAAVSQDEVMPQASTEKEPATATGLADARKGRPVRRRAAAAPTSTTDTQSGLDSMAPPPVCETGETFISRFGVEMRSMCVQTGVIRIDSPSMNLTVMSSAGRHGEDVVVQAKTKSEAETLEPATNAAAPKTEADEREKSKVVDSLTVPSVSLEEAAGGEVRSLEKNDLHAEAGTSAAQPAQTSSAEKKHEKHQFSDEKPVTDEDEKTSEMKLHAMEDELEV</sequence>
<feature type="compositionally biased region" description="Basic and acidic residues" evidence="1">
    <location>
        <begin position="105"/>
        <end position="129"/>
    </location>
</feature>
<feature type="region of interest" description="Disordered" evidence="1">
    <location>
        <begin position="648"/>
        <end position="717"/>
    </location>
</feature>
<comment type="caution">
    <text evidence="2">The sequence shown here is derived from an EMBL/GenBank/DDBJ whole genome shotgun (WGS) entry which is preliminary data.</text>
</comment>
<feature type="region of interest" description="Disordered" evidence="1">
    <location>
        <begin position="486"/>
        <end position="619"/>
    </location>
</feature>
<feature type="region of interest" description="Disordered" evidence="1">
    <location>
        <begin position="1"/>
        <end position="154"/>
    </location>
</feature>
<feature type="region of interest" description="Disordered" evidence="1">
    <location>
        <begin position="767"/>
        <end position="877"/>
    </location>
</feature>
<feature type="compositionally biased region" description="Basic and acidic residues" evidence="1">
    <location>
        <begin position="359"/>
        <end position="377"/>
    </location>
</feature>
<feature type="compositionally biased region" description="Pro residues" evidence="1">
    <location>
        <begin position="608"/>
        <end position="617"/>
    </location>
</feature>
<feature type="compositionally biased region" description="Basic and acidic residues" evidence="1">
    <location>
        <begin position="400"/>
        <end position="417"/>
    </location>
</feature>
<protein>
    <recommendedName>
        <fullName evidence="4">Altered inheritance of mitochondria protein 21</fullName>
    </recommendedName>
</protein>